<dbReference type="AlphaFoldDB" id="A0A6A6FZY2"/>
<dbReference type="InterPro" id="IPR049362">
    <property type="entry name" value="TTI1_rpt"/>
</dbReference>
<dbReference type="InterPro" id="IPR057566">
    <property type="entry name" value="TPR_TTI1_N"/>
</dbReference>
<evidence type="ECO:0000259" key="3">
    <source>
        <dbReference type="Pfam" id="PF24181"/>
    </source>
</evidence>
<dbReference type="Pfam" id="PF24173">
    <property type="entry name" value="TPR_TTI1_N"/>
    <property type="match status" value="1"/>
</dbReference>
<feature type="compositionally biased region" description="Polar residues" evidence="1">
    <location>
        <begin position="295"/>
        <end position="306"/>
    </location>
</feature>
<evidence type="ECO:0000313" key="4">
    <source>
        <dbReference type="EMBL" id="KAF2219036.1"/>
    </source>
</evidence>
<dbReference type="InterPro" id="IPR011989">
    <property type="entry name" value="ARM-like"/>
</dbReference>
<name>A0A6A6FZY2_9PEZI</name>
<feature type="domain" description="TTI1 N-terminal TPR" evidence="2">
    <location>
        <begin position="8"/>
        <end position="377"/>
    </location>
</feature>
<dbReference type="Proteomes" id="UP000799538">
    <property type="component" value="Unassembled WGS sequence"/>
</dbReference>
<reference evidence="5" key="1">
    <citation type="journal article" date="2020" name="Stud. Mycol.">
        <title>101 Dothideomycetes genomes: A test case for predicting lifestyles and emergence of pathogens.</title>
        <authorList>
            <person name="Haridas S."/>
            <person name="Albert R."/>
            <person name="Binder M."/>
            <person name="Bloem J."/>
            <person name="LaButti K."/>
            <person name="Salamov A."/>
            <person name="Andreopoulos B."/>
            <person name="Baker S."/>
            <person name="Barry K."/>
            <person name="Bills G."/>
            <person name="Bluhm B."/>
            <person name="Cannon C."/>
            <person name="Castanera R."/>
            <person name="Culley D."/>
            <person name="Daum C."/>
            <person name="Ezra D."/>
            <person name="Gonzalez J."/>
            <person name="Henrissat B."/>
            <person name="Kuo A."/>
            <person name="Liang C."/>
            <person name="Lipzen A."/>
            <person name="Lutzoni F."/>
            <person name="Magnuson J."/>
            <person name="Mondo S."/>
            <person name="Nolan M."/>
            <person name="Ohm R."/>
            <person name="Pangilinan J."/>
            <person name="Park H.-J."/>
            <person name="Ramirez L."/>
            <person name="Alfaro M."/>
            <person name="Sun H."/>
            <person name="Tritt A."/>
            <person name="Yoshinaga Y."/>
            <person name="Zwiers L.-H."/>
            <person name="Turgeon B."/>
            <person name="Goodwin S."/>
            <person name="Spatafora J."/>
            <person name="Crous P."/>
            <person name="Grigoriev I."/>
        </authorList>
    </citation>
    <scope>NUCLEOTIDE SEQUENCE [LARGE SCALE GENOMIC DNA]</scope>
    <source>
        <strain evidence="5">CECT 20119</strain>
    </source>
</reference>
<dbReference type="SUPFAM" id="SSF48371">
    <property type="entry name" value="ARM repeat"/>
    <property type="match status" value="1"/>
</dbReference>
<dbReference type="InterPro" id="IPR016024">
    <property type="entry name" value="ARM-type_fold"/>
</dbReference>
<dbReference type="PANTHER" id="PTHR18460:SF3">
    <property type="entry name" value="TELO2-INTERACTING PROTEIN 1 HOMOLOG"/>
    <property type="match status" value="1"/>
</dbReference>
<protein>
    <submittedName>
        <fullName evidence="4">Armadillo-type protein</fullName>
    </submittedName>
</protein>
<dbReference type="InterPro" id="IPR057567">
    <property type="entry name" value="TPR_TTI1_C"/>
</dbReference>
<evidence type="ECO:0000313" key="5">
    <source>
        <dbReference type="Proteomes" id="UP000799538"/>
    </source>
</evidence>
<dbReference type="Pfam" id="PF24181">
    <property type="entry name" value="TPR_TTI1_C"/>
    <property type="match status" value="1"/>
</dbReference>
<dbReference type="PANTHER" id="PTHR18460">
    <property type="entry name" value="TEL2 INTERACTING PROTEIN 1 TTI1 FAMILY MEMBER"/>
    <property type="match status" value="1"/>
</dbReference>
<dbReference type="InterPro" id="IPR052587">
    <property type="entry name" value="TELO2-interacting_protein_1"/>
</dbReference>
<evidence type="ECO:0000259" key="2">
    <source>
        <dbReference type="Pfam" id="PF24173"/>
    </source>
</evidence>
<keyword evidence="5" id="KW-1185">Reference proteome</keyword>
<feature type="compositionally biased region" description="Pro residues" evidence="1">
    <location>
        <begin position="788"/>
        <end position="819"/>
    </location>
</feature>
<dbReference type="Pfam" id="PF21547">
    <property type="entry name" value="TTI1"/>
    <property type="match status" value="1"/>
</dbReference>
<sequence>MDIRSAAFQRLKPVCVELNQAVLDVQGRSGNPAHVTERLHRLRTTLGQLPQQSLDSKLAEYVFVPLSHVLRLTQSLPFEAVELTFECLAVLLRDGWREKVVGPLAAQLLILFTITVDKSKPTSGSGPAKNASRLHDGGPSQALLVAVLSCLEHLLHGLSSTEKGRAQLLESSTVPNLGQSVVVILEVLVFSDQAATQVAASKALDSLVRSIGHDHQTLASFLPGIVSSLTKVLTPSTQIRRSWKVLSNSLRTLKLLLLGTVCNNAAVEAGITLTTPSENPGLDMDTAASGDRNKGNTTLQDSTRSATAPKLGRPWLEATAGQLKLALANINRLHSHDRQEIRLDLFDLYLTIVRDCSQTLPNCRQMCLEVLTILSEDSAAGDSKAQLYEALRTTADLSNSLQSTLRDWAVSLPRVLGGADEDKKNRRLKQLFTAYNMLVDSGQETRTVEDLIIVELPEFVNTILGNRVGTRSTISEVPTVRLDDLPIMLHGRGSLTFADPLSSNVHQLSLLRSIQRQLQHLSDVDRLAAVAEAFGSLVRTTEGNLRTSAFYLALSSLRTTSDADALFNLDTSPWRDDLLADLYDFSVSILTAGDPNDSRNTLLAIETVAMQSTALGQAFRPELLDVLYPVLSFLAPSDPRITNHAITCLNIMAQSCEYASVKDLVAENADYITNSIALKLNAFEVDPEAPQVLVIAVNLAGSDLVPYLGDTVDSIFAILDDYHGYEKLVELLFGALRAIAKQGAQEPRLQIEGSKAKESSSYQPYWTPTKDIASLAIRLKERKAKHLPLPPDDSPNGPPDDPPISIPPSSPPLSSPPLPSDATPVLPAPQTYPLLLRISSLTAHYLPSPSPSLRLSLLTLLSDILPSLAAHEDSFLPLVNTLWPEIVSRLRDEEPGIVAAALRVIEGMGREAGGFMRGRVRDVWPELVRVGGRVMREVDGDAADTRRGGGAGRGVGREVEVRDKTGMAVGLTRRMEVGYVDPSVKGMWAALKGVMVVAVRDVGIGEDMFEDALGLLGPVEGMDEEERRVLEGVIVGAVWLARYKEGMKLDVPERIRETVGMYRWAGVTA</sequence>
<feature type="domain" description="TTI1 C-terminal TPR" evidence="3">
    <location>
        <begin position="827"/>
        <end position="929"/>
    </location>
</feature>
<dbReference type="Gene3D" id="1.25.10.10">
    <property type="entry name" value="Leucine-rich Repeat Variant"/>
    <property type="match status" value="1"/>
</dbReference>
<feature type="region of interest" description="Disordered" evidence="1">
    <location>
        <begin position="273"/>
        <end position="308"/>
    </location>
</feature>
<dbReference type="EMBL" id="ML992521">
    <property type="protein sequence ID" value="KAF2219036.1"/>
    <property type="molecule type" value="Genomic_DNA"/>
</dbReference>
<accession>A0A6A6FZY2</accession>
<dbReference type="GO" id="GO:0005737">
    <property type="term" value="C:cytoplasm"/>
    <property type="evidence" value="ECO:0007669"/>
    <property type="project" value="TreeGrafter"/>
</dbReference>
<feature type="region of interest" description="Disordered" evidence="1">
    <location>
        <begin position="786"/>
        <end position="824"/>
    </location>
</feature>
<proteinExistence type="predicted"/>
<gene>
    <name evidence="4" type="ORF">BDZ85DRAFT_225618</name>
</gene>
<organism evidence="4 5">
    <name type="scientific">Elsinoe ampelina</name>
    <dbReference type="NCBI Taxonomy" id="302913"/>
    <lineage>
        <taxon>Eukaryota</taxon>
        <taxon>Fungi</taxon>
        <taxon>Dikarya</taxon>
        <taxon>Ascomycota</taxon>
        <taxon>Pezizomycotina</taxon>
        <taxon>Dothideomycetes</taxon>
        <taxon>Dothideomycetidae</taxon>
        <taxon>Myriangiales</taxon>
        <taxon>Elsinoaceae</taxon>
        <taxon>Elsinoe</taxon>
    </lineage>
</organism>
<evidence type="ECO:0000256" key="1">
    <source>
        <dbReference type="SAM" id="MobiDB-lite"/>
    </source>
</evidence>
<dbReference type="OrthoDB" id="49511at2759"/>